<accession>A0A6M0RMY4</accession>
<feature type="transmembrane region" description="Helical" evidence="8">
    <location>
        <begin position="44"/>
        <end position="66"/>
    </location>
</feature>
<evidence type="ECO:0000256" key="5">
    <source>
        <dbReference type="ARBA" id="ARBA00022692"/>
    </source>
</evidence>
<dbReference type="PANTHER" id="PTHR30269:SF0">
    <property type="entry name" value="MEMBRANE TRANSPORTER PROTEIN YFCA-RELATED"/>
    <property type="match status" value="1"/>
</dbReference>
<reference evidence="9 10" key="1">
    <citation type="journal article" date="2020" name="Microb. Ecol.">
        <title>Ecogenomics of the Marine Benthic Filamentous Cyanobacterium Adonisia.</title>
        <authorList>
            <person name="Walter J.M."/>
            <person name="Coutinho F.H."/>
            <person name="Leomil L."/>
            <person name="Hargreaves P.I."/>
            <person name="Campeao M.E."/>
            <person name="Vieira V.V."/>
            <person name="Silva B.S."/>
            <person name="Fistarol G.O."/>
            <person name="Salomon P.S."/>
            <person name="Sawabe T."/>
            <person name="Mino S."/>
            <person name="Hosokawa M."/>
            <person name="Miyashita H."/>
            <person name="Maruyama F."/>
            <person name="van Verk M.C."/>
            <person name="Dutilh B.E."/>
            <person name="Thompson C.C."/>
            <person name="Thompson F.L."/>
        </authorList>
    </citation>
    <scope>NUCLEOTIDE SEQUENCE [LARGE SCALE GENOMIC DNA]</scope>
    <source>
        <strain evidence="9 10">CCMR0081</strain>
    </source>
</reference>
<dbReference type="RefSeq" id="WP_163699148.1">
    <property type="nucleotide sequence ID" value="NZ_QXHD01000004.1"/>
</dbReference>
<feature type="transmembrane region" description="Helical" evidence="8">
    <location>
        <begin position="101"/>
        <end position="119"/>
    </location>
</feature>
<evidence type="ECO:0000256" key="8">
    <source>
        <dbReference type="RuleBase" id="RU363041"/>
    </source>
</evidence>
<dbReference type="InterPro" id="IPR002781">
    <property type="entry name" value="TM_pro_TauE-like"/>
</dbReference>
<keyword evidence="10" id="KW-1185">Reference proteome</keyword>
<evidence type="ECO:0000313" key="10">
    <source>
        <dbReference type="Proteomes" id="UP000481033"/>
    </source>
</evidence>
<dbReference type="PANTHER" id="PTHR30269">
    <property type="entry name" value="TRANSMEMBRANE PROTEIN YFCA"/>
    <property type="match status" value="1"/>
</dbReference>
<protein>
    <recommendedName>
        <fullName evidence="8">Probable membrane transporter protein</fullName>
    </recommendedName>
</protein>
<name>A0A6M0RMY4_9CYAN</name>
<keyword evidence="5 8" id="KW-0812">Transmembrane</keyword>
<dbReference type="GO" id="GO:0005886">
    <property type="term" value="C:plasma membrane"/>
    <property type="evidence" value="ECO:0007669"/>
    <property type="project" value="UniProtKB-SubCell"/>
</dbReference>
<dbReference type="InterPro" id="IPR052017">
    <property type="entry name" value="TSUP"/>
</dbReference>
<dbReference type="Pfam" id="PF01925">
    <property type="entry name" value="TauE"/>
    <property type="match status" value="1"/>
</dbReference>
<proteinExistence type="inferred from homology"/>
<feature type="transmembrane region" description="Helical" evidence="8">
    <location>
        <begin position="140"/>
        <end position="162"/>
    </location>
</feature>
<comment type="caution">
    <text evidence="9">The sequence shown here is derived from an EMBL/GenBank/DDBJ whole genome shotgun (WGS) entry which is preliminary data.</text>
</comment>
<keyword evidence="3" id="KW-0813">Transport</keyword>
<dbReference type="EMBL" id="QXHD01000004">
    <property type="protein sequence ID" value="NEZ57112.1"/>
    <property type="molecule type" value="Genomic_DNA"/>
</dbReference>
<dbReference type="AlphaFoldDB" id="A0A6M0RMY4"/>
<comment type="similarity">
    <text evidence="2 8">Belongs to the 4-toluene sulfonate uptake permease (TSUP) (TC 2.A.102) family.</text>
</comment>
<evidence type="ECO:0000256" key="7">
    <source>
        <dbReference type="ARBA" id="ARBA00023136"/>
    </source>
</evidence>
<evidence type="ECO:0000256" key="2">
    <source>
        <dbReference type="ARBA" id="ARBA00009142"/>
    </source>
</evidence>
<feature type="transmembrane region" description="Helical" evidence="8">
    <location>
        <begin position="78"/>
        <end position="95"/>
    </location>
</feature>
<organism evidence="9 10">
    <name type="scientific">Adonisia turfae CCMR0081</name>
    <dbReference type="NCBI Taxonomy" id="2292702"/>
    <lineage>
        <taxon>Bacteria</taxon>
        <taxon>Bacillati</taxon>
        <taxon>Cyanobacteriota</taxon>
        <taxon>Adonisia</taxon>
        <taxon>Adonisia turfae</taxon>
    </lineage>
</organism>
<evidence type="ECO:0000313" key="9">
    <source>
        <dbReference type="EMBL" id="NEZ57112.1"/>
    </source>
</evidence>
<sequence>MEFTIEMVTLLFVVAMAAGCVDTIAGGGGLIVLPTMLMVGIPPAAALATNKLQGSGGTLVASLYFLRKQIVRLKDIQLTVFMTFVGAVIGVWLVLQIESTVLKAIIPFLLIGMGAYFALSPRLGATDQKQRLAHNPFSVLIAPFLGFYDGFFGPGTGMFMALSLVSLRGYNLTKATAYTKILNCTSNVSSLLYFLAFGEVYWGVGLVMLTGQVIGSSIGARIVLAKGAALIRPVVATVCFLMASKLLLDIFG</sequence>
<keyword evidence="6 8" id="KW-1133">Transmembrane helix</keyword>
<evidence type="ECO:0000256" key="1">
    <source>
        <dbReference type="ARBA" id="ARBA00004651"/>
    </source>
</evidence>
<feature type="transmembrane region" description="Helical" evidence="8">
    <location>
        <begin position="7"/>
        <end position="32"/>
    </location>
</feature>
<keyword evidence="4 8" id="KW-1003">Cell membrane</keyword>
<evidence type="ECO:0000256" key="6">
    <source>
        <dbReference type="ARBA" id="ARBA00022989"/>
    </source>
</evidence>
<feature type="transmembrane region" description="Helical" evidence="8">
    <location>
        <begin position="200"/>
        <end position="223"/>
    </location>
</feature>
<comment type="subcellular location">
    <subcellularLocation>
        <location evidence="1 8">Cell membrane</location>
        <topology evidence="1 8">Multi-pass membrane protein</topology>
    </subcellularLocation>
</comment>
<feature type="transmembrane region" description="Helical" evidence="8">
    <location>
        <begin position="230"/>
        <end position="248"/>
    </location>
</feature>
<gene>
    <name evidence="9" type="ORF">DXZ20_15785</name>
</gene>
<keyword evidence="7 8" id="KW-0472">Membrane</keyword>
<evidence type="ECO:0000256" key="4">
    <source>
        <dbReference type="ARBA" id="ARBA00022475"/>
    </source>
</evidence>
<dbReference type="Proteomes" id="UP000481033">
    <property type="component" value="Unassembled WGS sequence"/>
</dbReference>
<evidence type="ECO:0000256" key="3">
    <source>
        <dbReference type="ARBA" id="ARBA00022448"/>
    </source>
</evidence>